<evidence type="ECO:0000256" key="12">
    <source>
        <dbReference type="ARBA" id="ARBA00023235"/>
    </source>
</evidence>
<keyword evidence="20" id="KW-1185">Reference proteome</keyword>
<dbReference type="Pfam" id="PF13361">
    <property type="entry name" value="UvrD_C"/>
    <property type="match status" value="1"/>
</dbReference>
<dbReference type="GO" id="GO:0003677">
    <property type="term" value="F:DNA binding"/>
    <property type="evidence" value="ECO:0007669"/>
    <property type="project" value="UniProtKB-UniRule"/>
</dbReference>
<dbReference type="AlphaFoldDB" id="A0A084CP30"/>
<evidence type="ECO:0000256" key="5">
    <source>
        <dbReference type="ARBA" id="ARBA00022801"/>
    </source>
</evidence>
<evidence type="ECO:0000256" key="14">
    <source>
        <dbReference type="ARBA" id="ARBA00048988"/>
    </source>
</evidence>
<evidence type="ECO:0000256" key="3">
    <source>
        <dbReference type="ARBA" id="ARBA00022741"/>
    </source>
</evidence>
<dbReference type="GO" id="GO:0005829">
    <property type="term" value="C:cytosol"/>
    <property type="evidence" value="ECO:0007669"/>
    <property type="project" value="TreeGrafter"/>
</dbReference>
<comment type="caution">
    <text evidence="19">The sequence shown here is derived from an EMBL/GenBank/DDBJ whole genome shotgun (WGS) entry which is preliminary data.</text>
</comment>
<feature type="domain" description="UvrD-like helicase C-terminal" evidence="18">
    <location>
        <begin position="480"/>
        <end position="752"/>
    </location>
</feature>
<comment type="function">
    <text evidence="15">A helicase/nuclease that prepares dsDNA breaks (DSB) for recombinational DNA repair. Binds to DSBs and unwinds DNA via a highly rapid and processive ATP-dependent bidirectional helicase activity. Unwinds dsDNA until it encounters a Chi (crossover hotspot instigator) sequence from the 3' direction. Cuts ssDNA a few nucleotides 3' to the Chi site. The properties and activities of the enzyme are changed at Chi. The Chi-altered holoenzyme produces a long 3'-ssDNA overhang and facilitates RecA-binding to the ssDNA for homologous DNA recombination and repair. Holoenzyme degrades any linearized DNA that is unable to undergo homologous recombination. In the holoenzyme this subunit contributes ATPase, 3'-5' helicase, exonuclease activity and loads RecA onto ssDNA.</text>
</comment>
<feature type="domain" description="UvrD-like helicase ATP-binding" evidence="17">
    <location>
        <begin position="3"/>
        <end position="451"/>
    </location>
</feature>
<dbReference type="Gene3D" id="3.90.320.10">
    <property type="match status" value="1"/>
</dbReference>
<keyword evidence="3 15" id="KW-0547">Nucleotide-binding</keyword>
<keyword evidence="5 15" id="KW-0378">Hydrolase</keyword>
<keyword evidence="12 15" id="KW-0413">Isomerase</keyword>
<evidence type="ECO:0000256" key="13">
    <source>
        <dbReference type="ARBA" id="ARBA00034617"/>
    </source>
</evidence>
<keyword evidence="7 15" id="KW-0269">Exonuclease</keyword>
<dbReference type="RefSeq" id="WP_034413235.1">
    <property type="nucleotide sequence ID" value="NZ_JGVK01000006.1"/>
</dbReference>
<dbReference type="Proteomes" id="UP000053784">
    <property type="component" value="Unassembled WGS sequence"/>
</dbReference>
<comment type="catalytic activity">
    <reaction evidence="15">
        <text>Exonucleolytic cleavage (in the presence of ATP) in either 5'- to 3'- or 3'- to 5'-direction to yield 5'-phosphooligonucleotides.</text>
        <dbReference type="EC" id="3.1.11.5"/>
    </reaction>
</comment>
<feature type="binding site" evidence="15">
    <location>
        <position position="1079"/>
    </location>
    <ligand>
        <name>Mg(2+)</name>
        <dbReference type="ChEBI" id="CHEBI:18420"/>
    </ligand>
</feature>
<keyword evidence="4 15" id="KW-0227">DNA damage</keyword>
<keyword evidence="10 15" id="KW-0238">DNA-binding</keyword>
<dbReference type="eggNOG" id="COG1074">
    <property type="taxonomic scope" value="Bacteria"/>
</dbReference>
<evidence type="ECO:0000256" key="1">
    <source>
        <dbReference type="ARBA" id="ARBA00022722"/>
    </source>
</evidence>
<comment type="subunit">
    <text evidence="15">Heterotrimer of RecB, RecC and RecD. All subunits contribute to DNA-binding. Interacts with RecA.</text>
</comment>
<evidence type="ECO:0000256" key="10">
    <source>
        <dbReference type="ARBA" id="ARBA00023125"/>
    </source>
</evidence>
<evidence type="ECO:0000313" key="19">
    <source>
        <dbReference type="EMBL" id="KEY91559.1"/>
    </source>
</evidence>
<dbReference type="SUPFAM" id="SSF52540">
    <property type="entry name" value="P-loop containing nucleoside triphosphate hydrolases"/>
    <property type="match status" value="1"/>
</dbReference>
<keyword evidence="1 15" id="KW-0540">Nuclease</keyword>
<evidence type="ECO:0000256" key="15">
    <source>
        <dbReference type="HAMAP-Rule" id="MF_01485"/>
    </source>
</evidence>
<feature type="binding site" evidence="15">
    <location>
        <position position="1092"/>
    </location>
    <ligand>
        <name>Mg(2+)</name>
        <dbReference type="ChEBI" id="CHEBI:18420"/>
    </ligand>
</feature>
<keyword evidence="6 15" id="KW-0347">Helicase</keyword>
<dbReference type="CDD" id="cd22352">
    <property type="entry name" value="RecB_C-like"/>
    <property type="match status" value="1"/>
</dbReference>
<protein>
    <recommendedName>
        <fullName evidence="15">RecBCD enzyme subunit RecB</fullName>
        <ecNumber evidence="15">3.1.11.5</ecNumber>
        <ecNumber evidence="15">5.6.2.4</ecNumber>
    </recommendedName>
    <alternativeName>
        <fullName evidence="15">DNA 3'-5' helicase subunit RecB</fullName>
    </alternativeName>
    <alternativeName>
        <fullName evidence="15">Exonuclease V subunit RecB</fullName>
        <shortName evidence="15">ExoV subunit RecB</shortName>
    </alternativeName>
    <alternativeName>
        <fullName evidence="15">Helicase/nuclease RecBCD subunit RecB</fullName>
    </alternativeName>
</protein>
<comment type="domain">
    <text evidence="15">The C-terminal domain has nuclease activity and interacts with RecD. It interacts with RecA, facilitating its loading onto ssDNA.</text>
</comment>
<feature type="active site" description="For nuclease activity" evidence="15">
    <location>
        <position position="1092"/>
    </location>
</feature>
<comment type="catalytic activity">
    <reaction evidence="14 15">
        <text>ATP + H2O = ADP + phosphate + H(+)</text>
        <dbReference type="Rhea" id="RHEA:13065"/>
        <dbReference type="ChEBI" id="CHEBI:15377"/>
        <dbReference type="ChEBI" id="CHEBI:15378"/>
        <dbReference type="ChEBI" id="CHEBI:30616"/>
        <dbReference type="ChEBI" id="CHEBI:43474"/>
        <dbReference type="ChEBI" id="CHEBI:456216"/>
        <dbReference type="EC" id="5.6.2.4"/>
    </reaction>
</comment>
<dbReference type="HAMAP" id="MF_01485">
    <property type="entry name" value="RecB"/>
    <property type="match status" value="1"/>
</dbReference>
<dbReference type="EMBL" id="JGVK01000006">
    <property type="protein sequence ID" value="KEY91559.1"/>
    <property type="molecule type" value="Genomic_DNA"/>
</dbReference>
<proteinExistence type="inferred from homology"/>
<organism evidence="19 20">
    <name type="scientific">Candidatus Photodesmus blepharonis</name>
    <dbReference type="NCBI Taxonomy" id="1179155"/>
    <lineage>
        <taxon>Bacteria</taxon>
        <taxon>Pseudomonadati</taxon>
        <taxon>Pseudomonadota</taxon>
        <taxon>Gammaproteobacteria</taxon>
        <taxon>Vibrionales</taxon>
        <taxon>Vibrionaceae</taxon>
        <taxon>Candidatus Photodesmus</taxon>
    </lineage>
</organism>
<evidence type="ECO:0000259" key="17">
    <source>
        <dbReference type="PROSITE" id="PS51198"/>
    </source>
</evidence>
<dbReference type="GO" id="GO:0008854">
    <property type="term" value="F:exodeoxyribonuclease V activity"/>
    <property type="evidence" value="ECO:0007669"/>
    <property type="project" value="UniProtKB-EC"/>
</dbReference>
<dbReference type="Pfam" id="PF00580">
    <property type="entry name" value="UvrD-helicase"/>
    <property type="match status" value="1"/>
</dbReference>
<name>A0A084CP30_9GAMM</name>
<evidence type="ECO:0000256" key="8">
    <source>
        <dbReference type="ARBA" id="ARBA00022840"/>
    </source>
</evidence>
<dbReference type="InterPro" id="IPR000212">
    <property type="entry name" value="DNA_helicase_UvrD/REP"/>
</dbReference>
<comment type="catalytic activity">
    <reaction evidence="13 15">
        <text>Couples ATP hydrolysis with the unwinding of duplex DNA by translocating in the 3'-5' direction.</text>
        <dbReference type="EC" id="5.6.2.4"/>
    </reaction>
</comment>
<evidence type="ECO:0000256" key="4">
    <source>
        <dbReference type="ARBA" id="ARBA00022763"/>
    </source>
</evidence>
<dbReference type="GO" id="GO:0016887">
    <property type="term" value="F:ATP hydrolysis activity"/>
    <property type="evidence" value="ECO:0007669"/>
    <property type="project" value="RHEA"/>
</dbReference>
<dbReference type="InterPro" id="IPR014016">
    <property type="entry name" value="UvrD-like_ATP-bd"/>
</dbReference>
<feature type="binding site" evidence="15">
    <location>
        <position position="965"/>
    </location>
    <ligand>
        <name>Mg(2+)</name>
        <dbReference type="ChEBI" id="CHEBI:18420"/>
    </ligand>
</feature>
<dbReference type="InterPro" id="IPR011335">
    <property type="entry name" value="Restrct_endonuc-II-like"/>
</dbReference>
<dbReference type="NCBIfam" id="TIGR00609">
    <property type="entry name" value="recB"/>
    <property type="match status" value="1"/>
</dbReference>
<reference evidence="19 20" key="1">
    <citation type="submission" date="2014-03" db="EMBL/GenBank/DDBJ databases">
        <title>Selection and divergence in the genomes of co-occurring obligate luminous symbionts with specific hosts.</title>
        <authorList>
            <person name="Hendry T.A."/>
            <person name="de Wet J.R."/>
            <person name="Dunlap P.V."/>
        </authorList>
    </citation>
    <scope>NUCLEOTIDE SEQUENCE [LARGE SCALE GENOMIC DNA]</scope>
    <source>
        <strain evidence="19 20">Ppalp.1</strain>
    </source>
</reference>
<dbReference type="PROSITE" id="PS51198">
    <property type="entry name" value="UVRD_HELICASE_ATP_BIND"/>
    <property type="match status" value="1"/>
</dbReference>
<dbReference type="GO" id="GO:0005524">
    <property type="term" value="F:ATP binding"/>
    <property type="evidence" value="ECO:0007669"/>
    <property type="project" value="UniProtKB-UniRule"/>
</dbReference>
<dbReference type="Gene3D" id="1.10.486.10">
    <property type="entry name" value="PCRA, domain 4"/>
    <property type="match status" value="1"/>
</dbReference>
<dbReference type="PANTHER" id="PTHR11070">
    <property type="entry name" value="UVRD / RECB / PCRA DNA HELICASE FAMILY MEMBER"/>
    <property type="match status" value="1"/>
</dbReference>
<evidence type="ECO:0000313" key="20">
    <source>
        <dbReference type="Proteomes" id="UP000053784"/>
    </source>
</evidence>
<feature type="region of interest" description="Nuclease activity, interacts with RecD and RecA" evidence="15">
    <location>
        <begin position="905"/>
        <end position="1192"/>
    </location>
</feature>
<keyword evidence="2 15" id="KW-0479">Metal-binding</keyword>
<gene>
    <name evidence="15 19" type="primary">recB</name>
    <name evidence="19" type="ORF">CF67_14060</name>
</gene>
<feature type="region of interest" description="DNA-binding and helicase activity, interacts with RecC" evidence="15">
    <location>
        <begin position="1"/>
        <end position="887"/>
    </location>
</feature>
<dbReference type="InterPro" id="IPR004586">
    <property type="entry name" value="RecB"/>
</dbReference>
<dbReference type="PANTHER" id="PTHR11070:SF23">
    <property type="entry name" value="RECBCD ENZYME SUBUNIT RECB"/>
    <property type="match status" value="1"/>
</dbReference>
<evidence type="ECO:0000256" key="7">
    <source>
        <dbReference type="ARBA" id="ARBA00022839"/>
    </source>
</evidence>
<dbReference type="InterPro" id="IPR011604">
    <property type="entry name" value="PDDEXK-like_dom_sf"/>
</dbReference>
<dbReference type="STRING" id="1179155.CF67_14060"/>
<dbReference type="EC" id="5.6.2.4" evidence="15"/>
<keyword evidence="9 15" id="KW-0460">Magnesium</keyword>
<dbReference type="GO" id="GO:0043138">
    <property type="term" value="F:3'-5' DNA helicase activity"/>
    <property type="evidence" value="ECO:0007669"/>
    <property type="project" value="UniProtKB-UniRule"/>
</dbReference>
<comment type="similarity">
    <text evidence="15">Belongs to the helicase family. UvrD subfamily.</text>
</comment>
<evidence type="ECO:0000256" key="2">
    <source>
        <dbReference type="ARBA" id="ARBA00022723"/>
    </source>
</evidence>
<dbReference type="Gene3D" id="1.10.3170.10">
    <property type="entry name" value="Recbcd, chain B, domain 2"/>
    <property type="match status" value="1"/>
</dbReference>
<sequence length="1192" mass="137304">MRTSESAPLEVMTFPLHGARIIEASAGTGKTFAIVGLYLRLLLGHGNFRTRHQEVLRVDQILVVTFTEAAIAELKNRIRLKIRDVRVAFLRNQTSDPFIKRILEDLSDHKQVIAILLNAERQIDEAAIYTIHGFCQRMLFQNAFESGSPFNSEFVPNESHLKLQVVTDYWRRNFYPLSLSLASEVRKLWASPLDLLYEIDSYLSDPQSAWSIKMINENLIDLHQKNLKRIDELKTLWMKYKDHLLDLILNSDVNKHSYTEKSLKLWFNTISAWSAMENTGYNFPDKLEKFAQNVLIKKTAIGSNAPTHFVFDIIASFFTDPISLKIPLITHAVAHCRASLIRVKKQKQCLSFNDLLVQLSESIDMDDQSLLAERIRTLYPVVMIDEFQDIDPLQYSIFSRIYLDYSECGLFMIGDPKQAIYGFRGADIFTYIKARNEAIARYTLNTNWRSSADMVRAVNQIFSKPTSPFIYDDDIPFLEVDYSSNANQRYWLLNGDKQPSITYWLHSENQRLLSKSEYLNVMSKATASQIQTILTVAKKDNSYFVSGDKKMQIQAADIAVLVRTISEGHLVKRTLAKQGIASVFSNAVSVFSSMVALDVKRLIEAVLLPEDNMVLKSSLASDLFALNIADLDAFNKDEILWDKIVNEFRNYRTILMQRGVFSMIRSVMSKRCIAECLLKKDDGERMLTDLMHIGELLQQASHNLDSNHSLLRWLTKKISCAQNGLDCAEEHTQRLESERNLVRIVTIHKSKGLEYNLVFLPFVFSYRKVNKNTYYHEKSERRIFSCTHNVLKQAEKERLAEDLRLIYVALTRAVYGCFIGAAPIRNGYSAKEPTGVHNSAIGYLLQNGKEGNIEDLLNSIQFHVNRNLAVVISDVPTVSDEIFIDVSKPIELFRAKELKKHIDRLWGITSYSGLIKQSLYHSRHDSILRLTDFSLDERSDKINATQSERSIFTFPRGVSSGVFLHSLFEEIEFTLPTNSKENIFAIKELMRRSQLEIEWLPVLQKLLYTVLNTPLDGEELILNQKRPQERLAEMEFLLPIEILTSSALNRVIQYYDPISAKAEDLGFESVQGMLKGFIDLVFKHCGKYYVLDWKSNYLGEDVSYYNKEALEDAMINYRYDFQYQIYALALHRFLRSRISDYSYEKHFGGIYYLFLRGMDGQSNHGIFSTKPELGFLEDMEKLINGKPVTYVR</sequence>
<comment type="domain">
    <text evidence="15">The N-terminal DNA-binding domain is a ssDNA-dependent ATPase and has ATP-dependent 3'-5' helicase function. This domain interacts with RecC.</text>
</comment>
<dbReference type="PROSITE" id="PS51217">
    <property type="entry name" value="UVRD_HELICASE_CTER"/>
    <property type="match status" value="1"/>
</dbReference>
<evidence type="ECO:0000256" key="9">
    <source>
        <dbReference type="ARBA" id="ARBA00022842"/>
    </source>
</evidence>
<evidence type="ECO:0000259" key="18">
    <source>
        <dbReference type="PROSITE" id="PS51217"/>
    </source>
</evidence>
<comment type="miscellaneous">
    <text evidence="15">In the RecBCD complex, RecB has a slow 3'-5' helicase, an exonuclease activity and loads RecA onto ssDNA, RecD has a fast 5'-3' helicase activity, while RecC stimulates the ATPase and processivity of the RecB helicase and contributes to recognition of the Chi site.</text>
</comment>
<dbReference type="InterPro" id="IPR014017">
    <property type="entry name" value="DNA_helicase_UvrD-like_C"/>
</dbReference>
<dbReference type="SUPFAM" id="SSF52980">
    <property type="entry name" value="Restriction endonuclease-like"/>
    <property type="match status" value="1"/>
</dbReference>
<dbReference type="InterPro" id="IPR027417">
    <property type="entry name" value="P-loop_NTPase"/>
</dbReference>
<evidence type="ECO:0000256" key="16">
    <source>
        <dbReference type="PROSITE-ProRule" id="PRU00560"/>
    </source>
</evidence>
<accession>A0A084CP30</accession>
<dbReference type="Gene3D" id="3.40.50.300">
    <property type="entry name" value="P-loop containing nucleotide triphosphate hydrolases"/>
    <property type="match status" value="2"/>
</dbReference>
<feature type="binding site" evidence="16">
    <location>
        <begin position="24"/>
        <end position="31"/>
    </location>
    <ligand>
        <name>ATP</name>
        <dbReference type="ChEBI" id="CHEBI:30616"/>
    </ligand>
</feature>
<comment type="cofactor">
    <cofactor evidence="15">
        <name>Mg(2+)</name>
        <dbReference type="ChEBI" id="CHEBI:18420"/>
    </cofactor>
    <text evidence="15">Binds 1 Mg(2+) ion per subunit.</text>
</comment>
<dbReference type="EC" id="3.1.11.5" evidence="15"/>
<keyword evidence="8 15" id="KW-0067">ATP-binding</keyword>
<keyword evidence="11 15" id="KW-0234">DNA repair</keyword>
<dbReference type="GO" id="GO:0000287">
    <property type="term" value="F:magnesium ion binding"/>
    <property type="evidence" value="ECO:0007669"/>
    <property type="project" value="UniProtKB-UniRule"/>
</dbReference>
<evidence type="ECO:0000256" key="6">
    <source>
        <dbReference type="ARBA" id="ARBA00022806"/>
    </source>
</evidence>
<evidence type="ECO:0000256" key="11">
    <source>
        <dbReference type="ARBA" id="ARBA00023204"/>
    </source>
</evidence>
<dbReference type="GO" id="GO:0009338">
    <property type="term" value="C:exodeoxyribonuclease V complex"/>
    <property type="evidence" value="ECO:0007669"/>
    <property type="project" value="TreeGrafter"/>
</dbReference>
<dbReference type="GO" id="GO:0000724">
    <property type="term" value="P:double-strand break repair via homologous recombination"/>
    <property type="evidence" value="ECO:0007669"/>
    <property type="project" value="UniProtKB-UniRule"/>
</dbReference>